<dbReference type="InterPro" id="IPR011989">
    <property type="entry name" value="ARM-like"/>
</dbReference>
<dbReference type="InterPro" id="IPR013918">
    <property type="entry name" value="Nucleotide_exch_fac_Fes1"/>
</dbReference>
<evidence type="ECO:0000313" key="4">
    <source>
        <dbReference type="EMBL" id="KAG0558813.1"/>
    </source>
</evidence>
<dbReference type="Pfam" id="PF02985">
    <property type="entry name" value="HEAT"/>
    <property type="match status" value="1"/>
</dbReference>
<evidence type="ECO:0000313" key="5">
    <source>
        <dbReference type="Proteomes" id="UP000822688"/>
    </source>
</evidence>
<proteinExistence type="predicted"/>
<name>A0A8T0GIG9_CERPU</name>
<feature type="region of interest" description="Disordered" evidence="2">
    <location>
        <begin position="326"/>
        <end position="371"/>
    </location>
</feature>
<dbReference type="PANTHER" id="PTHR19316:SF18">
    <property type="entry name" value="HSP70-BINDING PROTEIN 1"/>
    <property type="match status" value="1"/>
</dbReference>
<dbReference type="InterPro" id="IPR016024">
    <property type="entry name" value="ARM-type_fold"/>
</dbReference>
<dbReference type="Proteomes" id="UP000822688">
    <property type="component" value="Chromosome 10"/>
</dbReference>
<dbReference type="GO" id="GO:0005783">
    <property type="term" value="C:endoplasmic reticulum"/>
    <property type="evidence" value="ECO:0007669"/>
    <property type="project" value="TreeGrafter"/>
</dbReference>
<evidence type="ECO:0000256" key="1">
    <source>
        <dbReference type="ARBA" id="ARBA00022737"/>
    </source>
</evidence>
<feature type="domain" description="TOG" evidence="3">
    <location>
        <begin position="46"/>
        <end position="288"/>
    </location>
</feature>
<dbReference type="GO" id="GO:0000774">
    <property type="term" value="F:adenyl-nucleotide exchange factor activity"/>
    <property type="evidence" value="ECO:0007669"/>
    <property type="project" value="TreeGrafter"/>
</dbReference>
<keyword evidence="5" id="KW-1185">Reference proteome</keyword>
<dbReference type="InterPro" id="IPR034085">
    <property type="entry name" value="TOG"/>
</dbReference>
<dbReference type="SMART" id="SM01349">
    <property type="entry name" value="TOG"/>
    <property type="match status" value="1"/>
</dbReference>
<dbReference type="AlphaFoldDB" id="A0A8T0GIG9"/>
<accession>A0A8T0GIG9</accession>
<gene>
    <name evidence="4" type="ORF">KC19_10G057100</name>
</gene>
<dbReference type="EMBL" id="CM026431">
    <property type="protein sequence ID" value="KAG0558813.1"/>
    <property type="molecule type" value="Genomic_DNA"/>
</dbReference>
<dbReference type="SUPFAM" id="SSF48371">
    <property type="entry name" value="ARM repeat"/>
    <property type="match status" value="1"/>
</dbReference>
<dbReference type="InterPro" id="IPR050693">
    <property type="entry name" value="Hsp70_NEF-Inhibitors"/>
</dbReference>
<sequence>MDGLGPDWKGLLKWSVANSDGTVPPRQVSEEDRRFFAEAMQAQTLDVVKRMKEISTVMQLPGEVIEAQGITPEEIEGMLEELQEHVESIDMANDLHAIGGLVPLLNYLKNPNASIRARAAEVVSTVVQNNSKSQQQVIECNGLENLLINFNFDDDMKVRTKALGAISSLIRHNKIATDAFRLSNGYAGLREALASGDLRFQRKALQVMQYLLQENPKDHSVATQLGFLRSLTSLANSSDLDVRQAALQALVEIVRYQDTLSPGKFDDTTHLKDVVTRRVEEIKGLNQEDLAAVKEERQLVDTLWQLLYKEPSELRHEGLLVLPEDNQLPPDVASRQFEPGLQSLSAGAPSEPPTEQDKSQETKQPVLLLGP</sequence>
<dbReference type="PANTHER" id="PTHR19316">
    <property type="entry name" value="PROTEIN FOLDING REGULATOR"/>
    <property type="match status" value="1"/>
</dbReference>
<dbReference type="InterPro" id="IPR000357">
    <property type="entry name" value="HEAT"/>
</dbReference>
<dbReference type="Gene3D" id="1.25.10.10">
    <property type="entry name" value="Leucine-rich Repeat Variant"/>
    <property type="match status" value="1"/>
</dbReference>
<dbReference type="Pfam" id="PF08609">
    <property type="entry name" value="Fes1"/>
    <property type="match status" value="1"/>
</dbReference>
<keyword evidence="1" id="KW-0677">Repeat</keyword>
<evidence type="ECO:0000256" key="2">
    <source>
        <dbReference type="SAM" id="MobiDB-lite"/>
    </source>
</evidence>
<reference evidence="4" key="1">
    <citation type="submission" date="2020-06" db="EMBL/GenBank/DDBJ databases">
        <title>WGS assembly of Ceratodon purpureus strain R40.</title>
        <authorList>
            <person name="Carey S.B."/>
            <person name="Jenkins J."/>
            <person name="Shu S."/>
            <person name="Lovell J.T."/>
            <person name="Sreedasyam A."/>
            <person name="Maumus F."/>
            <person name="Tiley G.P."/>
            <person name="Fernandez-Pozo N."/>
            <person name="Barry K."/>
            <person name="Chen C."/>
            <person name="Wang M."/>
            <person name="Lipzen A."/>
            <person name="Daum C."/>
            <person name="Saski C.A."/>
            <person name="Payton A.C."/>
            <person name="Mcbreen J.C."/>
            <person name="Conrad R.E."/>
            <person name="Kollar L.M."/>
            <person name="Olsson S."/>
            <person name="Huttunen S."/>
            <person name="Landis J.B."/>
            <person name="Wickett N.J."/>
            <person name="Johnson M.G."/>
            <person name="Rensing S.A."/>
            <person name="Grimwood J."/>
            <person name="Schmutz J."/>
            <person name="Mcdaniel S.F."/>
        </authorList>
    </citation>
    <scope>NUCLEOTIDE SEQUENCE</scope>
    <source>
        <strain evidence="4">R40</strain>
    </source>
</reference>
<comment type="caution">
    <text evidence="4">The sequence shown here is derived from an EMBL/GenBank/DDBJ whole genome shotgun (WGS) entry which is preliminary data.</text>
</comment>
<dbReference type="FunFam" id="1.25.10.10:FF:000157">
    <property type="entry name" value="Hsp70-binding protein 1"/>
    <property type="match status" value="1"/>
</dbReference>
<evidence type="ECO:0000259" key="3">
    <source>
        <dbReference type="SMART" id="SM01349"/>
    </source>
</evidence>
<protein>
    <recommendedName>
        <fullName evidence="3">TOG domain-containing protein</fullName>
    </recommendedName>
</protein>
<organism evidence="4 5">
    <name type="scientific">Ceratodon purpureus</name>
    <name type="common">Fire moss</name>
    <name type="synonym">Dicranum purpureum</name>
    <dbReference type="NCBI Taxonomy" id="3225"/>
    <lineage>
        <taxon>Eukaryota</taxon>
        <taxon>Viridiplantae</taxon>
        <taxon>Streptophyta</taxon>
        <taxon>Embryophyta</taxon>
        <taxon>Bryophyta</taxon>
        <taxon>Bryophytina</taxon>
        <taxon>Bryopsida</taxon>
        <taxon>Dicranidae</taxon>
        <taxon>Pseudoditrichales</taxon>
        <taxon>Ditrichaceae</taxon>
        <taxon>Ceratodon</taxon>
    </lineage>
</organism>